<gene>
    <name evidence="1" type="ORF">EZV62_024366</name>
</gene>
<comment type="caution">
    <text evidence="1">The sequence shown here is derived from an EMBL/GenBank/DDBJ whole genome shotgun (WGS) entry which is preliminary data.</text>
</comment>
<dbReference type="PANTHER" id="PTHR31286:SF167">
    <property type="entry name" value="OS09G0268800 PROTEIN"/>
    <property type="match status" value="1"/>
</dbReference>
<dbReference type="InterPro" id="IPR040256">
    <property type="entry name" value="At4g02000-like"/>
</dbReference>
<keyword evidence="2" id="KW-1185">Reference proteome</keyword>
<dbReference type="Proteomes" id="UP000323000">
    <property type="component" value="Chromosome 12"/>
</dbReference>
<dbReference type="AlphaFoldDB" id="A0A5C7GUS9"/>
<accession>A0A5C7GUS9</accession>
<name>A0A5C7GUS9_9ROSI</name>
<evidence type="ECO:0000313" key="1">
    <source>
        <dbReference type="EMBL" id="TXG48491.1"/>
    </source>
</evidence>
<evidence type="ECO:0000313" key="2">
    <source>
        <dbReference type="Proteomes" id="UP000323000"/>
    </source>
</evidence>
<dbReference type="PANTHER" id="PTHR31286">
    <property type="entry name" value="GLYCINE-RICH CELL WALL STRUCTURAL PROTEIN 1.8-LIKE"/>
    <property type="match status" value="1"/>
</dbReference>
<proteinExistence type="predicted"/>
<sequence length="434" mass="48681">MDCCSISDGGDSISNRARLHLHDLSEDVETDDEDREATNESMMAIDFSESETHIAWKKTLSLQISSHYLRATSQMEVLHFRLKPPSSRRDSRRDLEGSQFLSFVCVSVANMSADEVASLCEALSLKDREGPLMPLQVDLKKDGEKRMGFRLIGKLLSSKLANRDAFISLFHRIWRTMESFDIEVISEPVGKGDIQSMIFNKATFWIQIHNVPLICMTAEIGRFLEGMIGEVKDIDTGKSGDCVGKYIRVRVVVRIDKPLRCILRVDVMRDGKESVMLLRYEKLPEHCFRCGHLGHTRSAEGGRVGKYYVLPPIARKSLGDILANEVVIQSSPIKVVDHQCPSLFEKNESVAVKSNEELDGLSNAGGKHNNAESSFEVELGAKVQMGLKVGKWKRRARDGGKINYGPEEELLLGKRLVNRKNLMVGKKQKGSSQE</sequence>
<dbReference type="OrthoDB" id="2219495at2759"/>
<dbReference type="EMBL" id="VAHF01000012">
    <property type="protein sequence ID" value="TXG48491.1"/>
    <property type="molecule type" value="Genomic_DNA"/>
</dbReference>
<protein>
    <submittedName>
        <fullName evidence="1">Uncharacterized protein</fullName>
    </submittedName>
</protein>
<reference evidence="2" key="1">
    <citation type="journal article" date="2019" name="Gigascience">
        <title>De novo genome assembly of the endangered Acer yangbiense, a plant species with extremely small populations endemic to Yunnan Province, China.</title>
        <authorList>
            <person name="Yang J."/>
            <person name="Wariss H.M."/>
            <person name="Tao L."/>
            <person name="Zhang R."/>
            <person name="Yun Q."/>
            <person name="Hollingsworth P."/>
            <person name="Dao Z."/>
            <person name="Luo G."/>
            <person name="Guo H."/>
            <person name="Ma Y."/>
            <person name="Sun W."/>
        </authorList>
    </citation>
    <scope>NUCLEOTIDE SEQUENCE [LARGE SCALE GENOMIC DNA]</scope>
    <source>
        <strain evidence="2">cv. Malutang</strain>
    </source>
</reference>
<organism evidence="1 2">
    <name type="scientific">Acer yangbiense</name>
    <dbReference type="NCBI Taxonomy" id="1000413"/>
    <lineage>
        <taxon>Eukaryota</taxon>
        <taxon>Viridiplantae</taxon>
        <taxon>Streptophyta</taxon>
        <taxon>Embryophyta</taxon>
        <taxon>Tracheophyta</taxon>
        <taxon>Spermatophyta</taxon>
        <taxon>Magnoliopsida</taxon>
        <taxon>eudicotyledons</taxon>
        <taxon>Gunneridae</taxon>
        <taxon>Pentapetalae</taxon>
        <taxon>rosids</taxon>
        <taxon>malvids</taxon>
        <taxon>Sapindales</taxon>
        <taxon>Sapindaceae</taxon>
        <taxon>Hippocastanoideae</taxon>
        <taxon>Acereae</taxon>
        <taxon>Acer</taxon>
    </lineage>
</organism>